<evidence type="ECO:0000313" key="2">
    <source>
        <dbReference type="Proteomes" id="UP000006073"/>
    </source>
</evidence>
<accession>S2DH33</accession>
<dbReference type="AlphaFoldDB" id="S2DH33"/>
<dbReference type="Gene3D" id="2.60.120.10">
    <property type="entry name" value="Jelly Rolls"/>
    <property type="match status" value="1"/>
</dbReference>
<evidence type="ECO:0000313" key="1">
    <source>
        <dbReference type="EMBL" id="EOZ98294.1"/>
    </source>
</evidence>
<dbReference type="InterPro" id="IPR036390">
    <property type="entry name" value="WH_DNA-bd_sf"/>
</dbReference>
<dbReference type="RefSeq" id="WP_009032287.1">
    <property type="nucleotide sequence ID" value="NZ_ALWO02000023.1"/>
</dbReference>
<dbReference type="EMBL" id="ALWO02000023">
    <property type="protein sequence ID" value="EOZ98294.1"/>
    <property type="molecule type" value="Genomic_DNA"/>
</dbReference>
<dbReference type="InterPro" id="IPR018490">
    <property type="entry name" value="cNMP-bd_dom_sf"/>
</dbReference>
<dbReference type="SUPFAM" id="SSF46785">
    <property type="entry name" value="Winged helix' DNA-binding domain"/>
    <property type="match status" value="1"/>
</dbReference>
<reference evidence="1 2" key="1">
    <citation type="journal article" date="2013" name="Genome Announc.">
        <title>Draft Genome Sequence of Indibacter alkaliphilus Strain LW1T, Isolated from Lonar Lake, a Haloalkaline Lake in the Buldana District of Maharashtra, India.</title>
        <authorList>
            <person name="Singh A."/>
            <person name="Kumar Jangir P."/>
            <person name="Sharma R."/>
            <person name="Singh A."/>
            <person name="Kumar Pinnaka A."/>
            <person name="Shivaji S."/>
        </authorList>
    </citation>
    <scope>NUCLEOTIDE SEQUENCE [LARGE SCALE GENOMIC DNA]</scope>
    <source>
        <strain evidence="2">CCUG 57479 / KCTC 22604 / LW1</strain>
    </source>
</reference>
<name>S2DH33_INDAL</name>
<comment type="caution">
    <text evidence="1">The sequence shown here is derived from an EMBL/GenBank/DDBJ whole genome shotgun (WGS) entry which is preliminary data.</text>
</comment>
<dbReference type="InterPro" id="IPR014710">
    <property type="entry name" value="RmlC-like_jellyroll"/>
</dbReference>
<keyword evidence="2" id="KW-1185">Reference proteome</keyword>
<dbReference type="Proteomes" id="UP000006073">
    <property type="component" value="Unassembled WGS sequence"/>
</dbReference>
<protein>
    <recommendedName>
        <fullName evidence="3">cAMP-binding domain of CRP or a regulatory subunit of cAMP-dependent protein kinases</fullName>
    </recommendedName>
</protein>
<sequence length="226" mass="26938">MLDKEEFLAQVLELMTMIGRKVDKIQLNPYLEYSPELIWVRTGIAKIFAINESGLKVNTDLIFKGELFLAQQNNYKSTDLFFLENLKYSEVYSLPLHFLNHTQQHYLPWLMMDYYNQRLQRIHQQKVKNYDLDMSERIFYLLSDFCLIYGQNTGVYYSMPNFFTHEDLASILRTCRQTITSSLSNLKRKKKLFYNRKEIRFEKSIFESVKTLRNSQASESLIHSSC</sequence>
<dbReference type="SUPFAM" id="SSF51206">
    <property type="entry name" value="cAMP-binding domain-like"/>
    <property type="match status" value="1"/>
</dbReference>
<proteinExistence type="predicted"/>
<dbReference type="STRING" id="1189612.A33Q_0948"/>
<gene>
    <name evidence="1" type="ORF">A33Q_0948</name>
</gene>
<dbReference type="OrthoDB" id="838655at2"/>
<evidence type="ECO:0008006" key="3">
    <source>
        <dbReference type="Google" id="ProtNLM"/>
    </source>
</evidence>
<organism evidence="1 2">
    <name type="scientific">Indibacter alkaliphilus (strain CCUG 57479 / KCTC 22604 / LW1)</name>
    <dbReference type="NCBI Taxonomy" id="1189612"/>
    <lineage>
        <taxon>Bacteria</taxon>
        <taxon>Pseudomonadati</taxon>
        <taxon>Bacteroidota</taxon>
        <taxon>Cytophagia</taxon>
        <taxon>Cytophagales</taxon>
        <taxon>Cyclobacteriaceae</taxon>
    </lineage>
</organism>
<dbReference type="eggNOG" id="COG0664">
    <property type="taxonomic scope" value="Bacteria"/>
</dbReference>